<organism evidence="2 3">
    <name type="scientific">Stephania japonica</name>
    <dbReference type="NCBI Taxonomy" id="461633"/>
    <lineage>
        <taxon>Eukaryota</taxon>
        <taxon>Viridiplantae</taxon>
        <taxon>Streptophyta</taxon>
        <taxon>Embryophyta</taxon>
        <taxon>Tracheophyta</taxon>
        <taxon>Spermatophyta</taxon>
        <taxon>Magnoliopsida</taxon>
        <taxon>Ranunculales</taxon>
        <taxon>Menispermaceae</taxon>
        <taxon>Menispermoideae</taxon>
        <taxon>Cissampelideae</taxon>
        <taxon>Stephania</taxon>
    </lineage>
</organism>
<evidence type="ECO:0000256" key="1">
    <source>
        <dbReference type="SAM" id="MobiDB-lite"/>
    </source>
</evidence>
<keyword evidence="3" id="KW-1185">Reference proteome</keyword>
<sequence>MKRRKKAKRFDALDLLGEIIVGIGRRGGRIAEENFLRFALSLLRKKICKRLKTEVPESEKIAKGADESTHSGRLARGWRQKWMHTRGALRRNRLSRDRGERLAEVENNEQMADEE</sequence>
<feature type="region of interest" description="Disordered" evidence="1">
    <location>
        <begin position="58"/>
        <end position="79"/>
    </location>
</feature>
<evidence type="ECO:0000313" key="3">
    <source>
        <dbReference type="Proteomes" id="UP001417504"/>
    </source>
</evidence>
<dbReference type="Proteomes" id="UP001417504">
    <property type="component" value="Unassembled WGS sequence"/>
</dbReference>
<dbReference type="EMBL" id="JBBNAE010000007">
    <property type="protein sequence ID" value="KAK9110716.1"/>
    <property type="molecule type" value="Genomic_DNA"/>
</dbReference>
<feature type="compositionally biased region" description="Basic and acidic residues" evidence="1">
    <location>
        <begin position="58"/>
        <end position="70"/>
    </location>
</feature>
<evidence type="ECO:0000313" key="2">
    <source>
        <dbReference type="EMBL" id="KAK9110716.1"/>
    </source>
</evidence>
<reference evidence="2 3" key="1">
    <citation type="submission" date="2024-01" db="EMBL/GenBank/DDBJ databases">
        <title>Genome assemblies of Stephania.</title>
        <authorList>
            <person name="Yang L."/>
        </authorList>
    </citation>
    <scope>NUCLEOTIDE SEQUENCE [LARGE SCALE GENOMIC DNA]</scope>
    <source>
        <strain evidence="2">QJT</strain>
        <tissue evidence="2">Leaf</tissue>
    </source>
</reference>
<gene>
    <name evidence="2" type="ORF">Sjap_018776</name>
</gene>
<dbReference type="AlphaFoldDB" id="A0AAP0I9E0"/>
<name>A0AAP0I9E0_9MAGN</name>
<proteinExistence type="predicted"/>
<comment type="caution">
    <text evidence="2">The sequence shown here is derived from an EMBL/GenBank/DDBJ whole genome shotgun (WGS) entry which is preliminary data.</text>
</comment>
<accession>A0AAP0I9E0</accession>
<protein>
    <submittedName>
        <fullName evidence="2">Uncharacterized protein</fullName>
    </submittedName>
</protein>